<keyword evidence="4" id="KW-1185">Reference proteome</keyword>
<accession>D0LYT4</accession>
<feature type="signal peptide" evidence="2">
    <location>
        <begin position="1"/>
        <end position="23"/>
    </location>
</feature>
<keyword evidence="2" id="KW-0732">Signal</keyword>
<dbReference type="Proteomes" id="UP000001880">
    <property type="component" value="Chromosome"/>
</dbReference>
<dbReference type="AlphaFoldDB" id="D0LYT4"/>
<evidence type="ECO:0000313" key="3">
    <source>
        <dbReference type="EMBL" id="ACY14404.1"/>
    </source>
</evidence>
<dbReference type="EMBL" id="CP001804">
    <property type="protein sequence ID" value="ACY14404.1"/>
    <property type="molecule type" value="Genomic_DNA"/>
</dbReference>
<evidence type="ECO:0000256" key="1">
    <source>
        <dbReference type="SAM" id="MobiDB-lite"/>
    </source>
</evidence>
<dbReference type="eggNOG" id="COG1524">
    <property type="taxonomic scope" value="Bacteria"/>
</dbReference>
<dbReference type="KEGG" id="hoh:Hoch_1856"/>
<sequence>MKQNHIMLILSSCFLGTSMTLGGCMLADGDSANQTDSQLQTQDLGIGAPPDLSVPARVYAAATSVDGARVSYEVSAKDADGDEVEVVCEPASESVFAPGRTAVVCAAEDATGERTEQRFPVSVQYEWRGPLLLPDTPRRDPAPPRTNQDAHRGDNTFVQGDTVRVRFWLEGDSRHIRDAAAALYYAPEMGVPGMEFPAQSADRGADEPWFDHHGSYYQYRWATTDVEPGTYELRIKLDDEVERTASVHIEAPPRRR</sequence>
<reference evidence="3 4" key="1">
    <citation type="journal article" date="2010" name="Stand. Genomic Sci.">
        <title>Complete genome sequence of Haliangium ochraceum type strain (SMP-2).</title>
        <authorList>
            <consortium name="US DOE Joint Genome Institute (JGI-PGF)"/>
            <person name="Ivanova N."/>
            <person name="Daum C."/>
            <person name="Lang E."/>
            <person name="Abt B."/>
            <person name="Kopitz M."/>
            <person name="Saunders E."/>
            <person name="Lapidus A."/>
            <person name="Lucas S."/>
            <person name="Glavina Del Rio T."/>
            <person name="Nolan M."/>
            <person name="Tice H."/>
            <person name="Copeland A."/>
            <person name="Cheng J.F."/>
            <person name="Chen F."/>
            <person name="Bruce D."/>
            <person name="Goodwin L."/>
            <person name="Pitluck S."/>
            <person name="Mavromatis K."/>
            <person name="Pati A."/>
            <person name="Mikhailova N."/>
            <person name="Chen A."/>
            <person name="Palaniappan K."/>
            <person name="Land M."/>
            <person name="Hauser L."/>
            <person name="Chang Y.J."/>
            <person name="Jeffries C.D."/>
            <person name="Detter J.C."/>
            <person name="Brettin T."/>
            <person name="Rohde M."/>
            <person name="Goker M."/>
            <person name="Bristow J."/>
            <person name="Markowitz V."/>
            <person name="Eisen J.A."/>
            <person name="Hugenholtz P."/>
            <person name="Kyrpides N.C."/>
            <person name="Klenk H.P."/>
        </authorList>
    </citation>
    <scope>NUCLEOTIDE SEQUENCE [LARGE SCALE GENOMIC DNA]</scope>
    <source>
        <strain evidence="4">DSM 14365 / CIP 107738 / JCM 11303 / AJ 13395 / SMP-2</strain>
    </source>
</reference>
<dbReference type="HOGENOM" id="CLU_1084898_0_0_7"/>
<organism evidence="3 4">
    <name type="scientific">Haliangium ochraceum (strain DSM 14365 / JCM 11303 / SMP-2)</name>
    <dbReference type="NCBI Taxonomy" id="502025"/>
    <lineage>
        <taxon>Bacteria</taxon>
        <taxon>Pseudomonadati</taxon>
        <taxon>Myxococcota</taxon>
        <taxon>Polyangia</taxon>
        <taxon>Haliangiales</taxon>
        <taxon>Kofleriaceae</taxon>
        <taxon>Haliangium</taxon>
    </lineage>
</organism>
<gene>
    <name evidence="3" type="ordered locus">Hoch_1856</name>
</gene>
<protein>
    <submittedName>
        <fullName evidence="3">Hyalin</fullName>
    </submittedName>
</protein>
<evidence type="ECO:0000256" key="2">
    <source>
        <dbReference type="SAM" id="SignalP"/>
    </source>
</evidence>
<dbReference type="PROSITE" id="PS51257">
    <property type="entry name" value="PROKAR_LIPOPROTEIN"/>
    <property type="match status" value="1"/>
</dbReference>
<feature type="region of interest" description="Disordered" evidence="1">
    <location>
        <begin position="131"/>
        <end position="155"/>
    </location>
</feature>
<feature type="compositionally biased region" description="Basic and acidic residues" evidence="1">
    <location>
        <begin position="136"/>
        <end position="154"/>
    </location>
</feature>
<feature type="chain" id="PRO_5003011038" evidence="2">
    <location>
        <begin position="24"/>
        <end position="256"/>
    </location>
</feature>
<name>D0LYT4_HALO1</name>
<evidence type="ECO:0000313" key="4">
    <source>
        <dbReference type="Proteomes" id="UP000001880"/>
    </source>
</evidence>
<proteinExistence type="predicted"/>